<sequence>MDYNVAKNDRTKALYRRGSALVSLKREEEAVKDLSEALELSPEDSAIKRELAVAKQRAQVKREKQKKAFAKIVKYFNGQKKQPYLIEPPIH</sequence>
<dbReference type="PANTHER" id="PTHR46512:SF9">
    <property type="entry name" value="PEPTIDYLPROLYL ISOMERASE"/>
    <property type="match status" value="1"/>
</dbReference>
<evidence type="ECO:0000313" key="6">
    <source>
        <dbReference type="EMBL" id="ORY02695.1"/>
    </source>
</evidence>
<gene>
    <name evidence="6" type="ORF">K493DRAFT_346545</name>
</gene>
<dbReference type="Pfam" id="PF00515">
    <property type="entry name" value="TPR_1"/>
    <property type="match status" value="1"/>
</dbReference>
<dbReference type="PROSITE" id="PS50005">
    <property type="entry name" value="TPR"/>
    <property type="match status" value="1"/>
</dbReference>
<dbReference type="InterPro" id="IPR050754">
    <property type="entry name" value="FKBP4/5/8-like"/>
</dbReference>
<dbReference type="Proteomes" id="UP000193498">
    <property type="component" value="Unassembled WGS sequence"/>
</dbReference>
<dbReference type="OrthoDB" id="407558at2759"/>
<reference evidence="6 7" key="1">
    <citation type="submission" date="2016-07" db="EMBL/GenBank/DDBJ databases">
        <title>Pervasive Adenine N6-methylation of Active Genes in Fungi.</title>
        <authorList>
            <consortium name="DOE Joint Genome Institute"/>
            <person name="Mondo S.J."/>
            <person name="Dannebaum R.O."/>
            <person name="Kuo R.C."/>
            <person name="Labutti K."/>
            <person name="Haridas S."/>
            <person name="Kuo A."/>
            <person name="Salamov A."/>
            <person name="Ahrendt S.R."/>
            <person name="Lipzen A."/>
            <person name="Sullivan W."/>
            <person name="Andreopoulos W.B."/>
            <person name="Clum A."/>
            <person name="Lindquist E."/>
            <person name="Daum C."/>
            <person name="Ramamoorthy G.K."/>
            <person name="Gryganskyi A."/>
            <person name="Culley D."/>
            <person name="Magnuson J.K."/>
            <person name="James T.Y."/>
            <person name="O'Malley M.A."/>
            <person name="Stajich J.E."/>
            <person name="Spatafora J.W."/>
            <person name="Visel A."/>
            <person name="Grigoriev I.V."/>
        </authorList>
    </citation>
    <scope>NUCLEOTIDE SEQUENCE [LARGE SCALE GENOMIC DNA]</scope>
    <source>
        <strain evidence="6 7">CBS 931.73</strain>
    </source>
</reference>
<organism evidence="6 7">
    <name type="scientific">Basidiobolus meristosporus CBS 931.73</name>
    <dbReference type="NCBI Taxonomy" id="1314790"/>
    <lineage>
        <taxon>Eukaryota</taxon>
        <taxon>Fungi</taxon>
        <taxon>Fungi incertae sedis</taxon>
        <taxon>Zoopagomycota</taxon>
        <taxon>Entomophthoromycotina</taxon>
        <taxon>Basidiobolomycetes</taxon>
        <taxon>Basidiobolales</taxon>
        <taxon>Basidiobolaceae</taxon>
        <taxon>Basidiobolus</taxon>
    </lineage>
</organism>
<evidence type="ECO:0000313" key="7">
    <source>
        <dbReference type="Proteomes" id="UP000193498"/>
    </source>
</evidence>
<dbReference type="SMART" id="SM00028">
    <property type="entry name" value="TPR"/>
    <property type="match status" value="1"/>
</dbReference>
<evidence type="ECO:0000256" key="4">
    <source>
        <dbReference type="ARBA" id="ARBA00023235"/>
    </source>
</evidence>
<name>A0A1Y1YYP8_9FUNG</name>
<keyword evidence="3" id="KW-0697">Rotamase</keyword>
<evidence type="ECO:0000256" key="1">
    <source>
        <dbReference type="ARBA" id="ARBA00000971"/>
    </source>
</evidence>
<keyword evidence="5" id="KW-0802">TPR repeat</keyword>
<dbReference type="AlphaFoldDB" id="A0A1Y1YYP8"/>
<evidence type="ECO:0000256" key="5">
    <source>
        <dbReference type="PROSITE-ProRule" id="PRU00339"/>
    </source>
</evidence>
<dbReference type="PROSITE" id="PS50293">
    <property type="entry name" value="TPR_REGION"/>
    <property type="match status" value="1"/>
</dbReference>
<keyword evidence="7" id="KW-1185">Reference proteome</keyword>
<evidence type="ECO:0000256" key="3">
    <source>
        <dbReference type="ARBA" id="ARBA00023110"/>
    </source>
</evidence>
<feature type="repeat" description="TPR" evidence="5">
    <location>
        <begin position="11"/>
        <end position="44"/>
    </location>
</feature>
<dbReference type="PANTHER" id="PTHR46512">
    <property type="entry name" value="PEPTIDYLPROLYL ISOMERASE"/>
    <property type="match status" value="1"/>
</dbReference>
<proteinExistence type="predicted"/>
<dbReference type="InterPro" id="IPR011990">
    <property type="entry name" value="TPR-like_helical_dom_sf"/>
</dbReference>
<dbReference type="InParanoid" id="A0A1Y1YYP8"/>
<dbReference type="EMBL" id="MCFE01000054">
    <property type="protein sequence ID" value="ORY02695.1"/>
    <property type="molecule type" value="Genomic_DNA"/>
</dbReference>
<keyword evidence="4" id="KW-0413">Isomerase</keyword>
<dbReference type="GO" id="GO:0003755">
    <property type="term" value="F:peptidyl-prolyl cis-trans isomerase activity"/>
    <property type="evidence" value="ECO:0007669"/>
    <property type="project" value="UniProtKB-EC"/>
</dbReference>
<protein>
    <recommendedName>
        <fullName evidence="2">peptidylprolyl isomerase</fullName>
        <ecNumber evidence="2">5.2.1.8</ecNumber>
    </recommendedName>
</protein>
<accession>A0A1Y1YYP8</accession>
<dbReference type="EC" id="5.2.1.8" evidence="2"/>
<dbReference type="SUPFAM" id="SSF48452">
    <property type="entry name" value="TPR-like"/>
    <property type="match status" value="1"/>
</dbReference>
<dbReference type="Gene3D" id="1.25.40.10">
    <property type="entry name" value="Tetratricopeptide repeat domain"/>
    <property type="match status" value="1"/>
</dbReference>
<evidence type="ECO:0000256" key="2">
    <source>
        <dbReference type="ARBA" id="ARBA00013194"/>
    </source>
</evidence>
<dbReference type="STRING" id="1314790.A0A1Y1YYP8"/>
<comment type="catalytic activity">
    <reaction evidence="1">
        <text>[protein]-peptidylproline (omega=180) = [protein]-peptidylproline (omega=0)</text>
        <dbReference type="Rhea" id="RHEA:16237"/>
        <dbReference type="Rhea" id="RHEA-COMP:10747"/>
        <dbReference type="Rhea" id="RHEA-COMP:10748"/>
        <dbReference type="ChEBI" id="CHEBI:83833"/>
        <dbReference type="ChEBI" id="CHEBI:83834"/>
        <dbReference type="EC" id="5.2.1.8"/>
    </reaction>
</comment>
<dbReference type="InterPro" id="IPR019734">
    <property type="entry name" value="TPR_rpt"/>
</dbReference>
<comment type="caution">
    <text evidence="6">The sequence shown here is derived from an EMBL/GenBank/DDBJ whole genome shotgun (WGS) entry which is preliminary data.</text>
</comment>